<keyword evidence="3" id="KW-1185">Reference proteome</keyword>
<dbReference type="AlphaFoldDB" id="A0A5C3QDQ4"/>
<dbReference type="Proteomes" id="UP000305067">
    <property type="component" value="Unassembled WGS sequence"/>
</dbReference>
<evidence type="ECO:0000313" key="3">
    <source>
        <dbReference type="Proteomes" id="UP000305067"/>
    </source>
</evidence>
<feature type="compositionally biased region" description="Basic and acidic residues" evidence="1">
    <location>
        <begin position="39"/>
        <end position="50"/>
    </location>
</feature>
<gene>
    <name evidence="2" type="ORF">BDV98DRAFT_570126</name>
</gene>
<evidence type="ECO:0000313" key="2">
    <source>
        <dbReference type="EMBL" id="TFL00186.1"/>
    </source>
</evidence>
<organism evidence="2 3">
    <name type="scientific">Pterulicium gracile</name>
    <dbReference type="NCBI Taxonomy" id="1884261"/>
    <lineage>
        <taxon>Eukaryota</taxon>
        <taxon>Fungi</taxon>
        <taxon>Dikarya</taxon>
        <taxon>Basidiomycota</taxon>
        <taxon>Agaricomycotina</taxon>
        <taxon>Agaricomycetes</taxon>
        <taxon>Agaricomycetidae</taxon>
        <taxon>Agaricales</taxon>
        <taxon>Pleurotineae</taxon>
        <taxon>Pterulaceae</taxon>
        <taxon>Pterulicium</taxon>
    </lineage>
</organism>
<evidence type="ECO:0000256" key="1">
    <source>
        <dbReference type="SAM" id="MobiDB-lite"/>
    </source>
</evidence>
<feature type="region of interest" description="Disordered" evidence="1">
    <location>
        <begin position="1"/>
        <end position="27"/>
    </location>
</feature>
<protein>
    <submittedName>
        <fullName evidence="2">Uncharacterized protein</fullName>
    </submittedName>
</protein>
<accession>A0A5C3QDQ4</accession>
<sequence>MEGVRYDTTPDKQAAAHSVTHPSLPLPGVSHLRLHIGPEEEQKHSKENVRPSEVTPPHLGVRCQ</sequence>
<proteinExistence type="predicted"/>
<feature type="region of interest" description="Disordered" evidence="1">
    <location>
        <begin position="39"/>
        <end position="64"/>
    </location>
</feature>
<feature type="compositionally biased region" description="Basic and acidic residues" evidence="1">
    <location>
        <begin position="1"/>
        <end position="10"/>
    </location>
</feature>
<dbReference type="EMBL" id="ML178830">
    <property type="protein sequence ID" value="TFL00186.1"/>
    <property type="molecule type" value="Genomic_DNA"/>
</dbReference>
<name>A0A5C3QDQ4_9AGAR</name>
<reference evidence="2 3" key="1">
    <citation type="journal article" date="2019" name="Nat. Ecol. Evol.">
        <title>Megaphylogeny resolves global patterns of mushroom evolution.</title>
        <authorList>
            <person name="Varga T."/>
            <person name="Krizsan K."/>
            <person name="Foldi C."/>
            <person name="Dima B."/>
            <person name="Sanchez-Garcia M."/>
            <person name="Sanchez-Ramirez S."/>
            <person name="Szollosi G.J."/>
            <person name="Szarkandi J.G."/>
            <person name="Papp V."/>
            <person name="Albert L."/>
            <person name="Andreopoulos W."/>
            <person name="Angelini C."/>
            <person name="Antonin V."/>
            <person name="Barry K.W."/>
            <person name="Bougher N.L."/>
            <person name="Buchanan P."/>
            <person name="Buyck B."/>
            <person name="Bense V."/>
            <person name="Catcheside P."/>
            <person name="Chovatia M."/>
            <person name="Cooper J."/>
            <person name="Damon W."/>
            <person name="Desjardin D."/>
            <person name="Finy P."/>
            <person name="Geml J."/>
            <person name="Haridas S."/>
            <person name="Hughes K."/>
            <person name="Justo A."/>
            <person name="Karasinski D."/>
            <person name="Kautmanova I."/>
            <person name="Kiss B."/>
            <person name="Kocsube S."/>
            <person name="Kotiranta H."/>
            <person name="LaButti K.M."/>
            <person name="Lechner B.E."/>
            <person name="Liimatainen K."/>
            <person name="Lipzen A."/>
            <person name="Lukacs Z."/>
            <person name="Mihaltcheva S."/>
            <person name="Morgado L.N."/>
            <person name="Niskanen T."/>
            <person name="Noordeloos M.E."/>
            <person name="Ohm R.A."/>
            <person name="Ortiz-Santana B."/>
            <person name="Ovrebo C."/>
            <person name="Racz N."/>
            <person name="Riley R."/>
            <person name="Savchenko A."/>
            <person name="Shiryaev A."/>
            <person name="Soop K."/>
            <person name="Spirin V."/>
            <person name="Szebenyi C."/>
            <person name="Tomsovsky M."/>
            <person name="Tulloss R.E."/>
            <person name="Uehling J."/>
            <person name="Grigoriev I.V."/>
            <person name="Vagvolgyi C."/>
            <person name="Papp T."/>
            <person name="Martin F.M."/>
            <person name="Miettinen O."/>
            <person name="Hibbett D.S."/>
            <person name="Nagy L.G."/>
        </authorList>
    </citation>
    <scope>NUCLEOTIDE SEQUENCE [LARGE SCALE GENOMIC DNA]</scope>
    <source>
        <strain evidence="2 3">CBS 309.79</strain>
    </source>
</reference>